<gene>
    <name evidence="1" type="ORF">BLA15945_00426</name>
</gene>
<evidence type="ECO:0000313" key="1">
    <source>
        <dbReference type="EMBL" id="VWB12523.1"/>
    </source>
</evidence>
<dbReference type="EMBL" id="CABVPU010000001">
    <property type="protein sequence ID" value="VWB12523.1"/>
    <property type="molecule type" value="Genomic_DNA"/>
</dbReference>
<dbReference type="AlphaFoldDB" id="A0A6P2H5Q9"/>
<dbReference type="Proteomes" id="UP000494174">
    <property type="component" value="Unassembled WGS sequence"/>
</dbReference>
<organism evidence="1 2">
    <name type="scientific">Burkholderia lata (strain ATCC 17760 / DSM 23089 / LMG 22485 / NCIMB 9086 / R18194 / 383)</name>
    <dbReference type="NCBI Taxonomy" id="482957"/>
    <lineage>
        <taxon>Bacteria</taxon>
        <taxon>Pseudomonadati</taxon>
        <taxon>Pseudomonadota</taxon>
        <taxon>Betaproteobacteria</taxon>
        <taxon>Burkholderiales</taxon>
        <taxon>Burkholderiaceae</taxon>
        <taxon>Burkholderia</taxon>
        <taxon>Burkholderia cepacia complex</taxon>
    </lineage>
</organism>
<dbReference type="RefSeq" id="WP_174967140.1">
    <property type="nucleotide sequence ID" value="NZ_CABVPU010000001.1"/>
</dbReference>
<protein>
    <submittedName>
        <fullName evidence="1">Uncharacterized protein</fullName>
    </submittedName>
</protein>
<name>A0A6P2H5Q9_BURL3</name>
<evidence type="ECO:0000313" key="2">
    <source>
        <dbReference type="Proteomes" id="UP000494174"/>
    </source>
</evidence>
<reference evidence="1 2" key="1">
    <citation type="submission" date="2019-09" db="EMBL/GenBank/DDBJ databases">
        <authorList>
            <person name="Depoorter E."/>
        </authorList>
    </citation>
    <scope>NUCLEOTIDE SEQUENCE [LARGE SCALE GENOMIC DNA]</scope>
    <source>
        <strain evidence="1">R-15945</strain>
    </source>
</reference>
<sequence>MDSLSPKLGYHDIGVVSRQQPKLRFVVEDNFVAWHEPDFSEIKSAMIGNQIHHARSQRVVHRRALALSVAMRARRRG</sequence>
<accession>A0A6P2H5Q9</accession>
<proteinExistence type="predicted"/>